<gene>
    <name evidence="1" type="ORF">GCM10017790_41220</name>
</gene>
<dbReference type="RefSeq" id="WP_191256087.1">
    <property type="nucleotide sequence ID" value="NZ_BNAY01000004.1"/>
</dbReference>
<evidence type="ECO:0008006" key="3">
    <source>
        <dbReference type="Google" id="ProtNLM"/>
    </source>
</evidence>
<dbReference type="Proteomes" id="UP000635387">
    <property type="component" value="Unassembled WGS sequence"/>
</dbReference>
<evidence type="ECO:0000313" key="2">
    <source>
        <dbReference type="Proteomes" id="UP000635387"/>
    </source>
</evidence>
<protein>
    <recommendedName>
        <fullName evidence="3">DUF2283 domain-containing protein</fullName>
    </recommendedName>
</protein>
<accession>A0ABQ3LTU3</accession>
<dbReference type="EMBL" id="BNAY01000004">
    <property type="protein sequence ID" value="GHH20857.1"/>
    <property type="molecule type" value="Genomic_DNA"/>
</dbReference>
<sequence length="61" mass="6797">MHTRLQLDPSAEISVRYDVSSDVWEIVALDPRSECSAVIELTTQQLLSITASTKKPSEGHR</sequence>
<comment type="caution">
    <text evidence="1">The sequence shown here is derived from an EMBL/GenBank/DDBJ whole genome shotgun (WGS) entry which is preliminary data.</text>
</comment>
<proteinExistence type="predicted"/>
<reference evidence="2" key="1">
    <citation type="journal article" date="2019" name="Int. J. Syst. Evol. Microbiol.">
        <title>The Global Catalogue of Microorganisms (GCM) 10K type strain sequencing project: providing services to taxonomists for standard genome sequencing and annotation.</title>
        <authorList>
            <consortium name="The Broad Institute Genomics Platform"/>
            <consortium name="The Broad Institute Genome Sequencing Center for Infectious Disease"/>
            <person name="Wu L."/>
            <person name="Ma J."/>
        </authorList>
    </citation>
    <scope>NUCLEOTIDE SEQUENCE [LARGE SCALE GENOMIC DNA]</scope>
    <source>
        <strain evidence="2">CGMCC 4.7683</strain>
    </source>
</reference>
<keyword evidence="2" id="KW-1185">Reference proteome</keyword>
<name>A0ABQ3LTU3_9PSEU</name>
<organism evidence="1 2">
    <name type="scientific">Amycolatopsis oliviviridis</name>
    <dbReference type="NCBI Taxonomy" id="1471590"/>
    <lineage>
        <taxon>Bacteria</taxon>
        <taxon>Bacillati</taxon>
        <taxon>Actinomycetota</taxon>
        <taxon>Actinomycetes</taxon>
        <taxon>Pseudonocardiales</taxon>
        <taxon>Pseudonocardiaceae</taxon>
        <taxon>Amycolatopsis</taxon>
    </lineage>
</organism>
<evidence type="ECO:0000313" key="1">
    <source>
        <dbReference type="EMBL" id="GHH20857.1"/>
    </source>
</evidence>